<dbReference type="EMBL" id="JABCKI010000088">
    <property type="protein sequence ID" value="KAG5652913.1"/>
    <property type="molecule type" value="Genomic_DNA"/>
</dbReference>
<sequence length="150" mass="16690">MDESSPSVLFARGVNARLAIWSTLRVAVQEGWGGPDGAEKRARLASEIIDAFQDQSQIPDDQYIEEILLQIMVDDYDAVLEDGSAESVARDIVQLWEETSVGKADGVARFEEMADKVKGKKQEVEILIQEDEEWEDEDGEEGNSTDEEAP</sequence>
<evidence type="ECO:0008006" key="6">
    <source>
        <dbReference type="Google" id="ProtNLM"/>
    </source>
</evidence>
<keyword evidence="2" id="KW-0698">rRNA processing</keyword>
<accession>A0A9P7GMN9</accession>
<evidence type="ECO:0000256" key="1">
    <source>
        <dbReference type="ARBA" id="ARBA00006524"/>
    </source>
</evidence>
<proteinExistence type="inferred from homology"/>
<organism evidence="4 5">
    <name type="scientific">Sphagnurus paluster</name>
    <dbReference type="NCBI Taxonomy" id="117069"/>
    <lineage>
        <taxon>Eukaryota</taxon>
        <taxon>Fungi</taxon>
        <taxon>Dikarya</taxon>
        <taxon>Basidiomycota</taxon>
        <taxon>Agaricomycotina</taxon>
        <taxon>Agaricomycetes</taxon>
        <taxon>Agaricomycetidae</taxon>
        <taxon>Agaricales</taxon>
        <taxon>Tricholomatineae</taxon>
        <taxon>Lyophyllaceae</taxon>
        <taxon>Sphagnurus</taxon>
    </lineage>
</organism>
<evidence type="ECO:0000313" key="4">
    <source>
        <dbReference type="EMBL" id="KAG5652913.1"/>
    </source>
</evidence>
<dbReference type="GO" id="GO:0006364">
    <property type="term" value="P:rRNA processing"/>
    <property type="evidence" value="ECO:0007669"/>
    <property type="project" value="UniProtKB-KW"/>
</dbReference>
<comment type="caution">
    <text evidence="4">The sequence shown here is derived from an EMBL/GenBank/DDBJ whole genome shotgun (WGS) entry which is preliminary data.</text>
</comment>
<gene>
    <name evidence="4" type="ORF">H0H81_003113</name>
</gene>
<reference evidence="4" key="2">
    <citation type="submission" date="2021-10" db="EMBL/GenBank/DDBJ databases">
        <title>Phylogenomics reveals ancestral predisposition of the termite-cultivated fungus Termitomyces towards a domesticated lifestyle.</title>
        <authorList>
            <person name="Auxier B."/>
            <person name="Grum-Grzhimaylo A."/>
            <person name="Cardenas M.E."/>
            <person name="Lodge J.D."/>
            <person name="Laessoe T."/>
            <person name="Pedersen O."/>
            <person name="Smith M.E."/>
            <person name="Kuyper T.W."/>
            <person name="Franco-Molano E.A."/>
            <person name="Baroni T.J."/>
            <person name="Aanen D.K."/>
        </authorList>
    </citation>
    <scope>NUCLEOTIDE SEQUENCE</scope>
    <source>
        <strain evidence="4">D49</strain>
    </source>
</reference>
<feature type="region of interest" description="Disordered" evidence="3">
    <location>
        <begin position="128"/>
        <end position="150"/>
    </location>
</feature>
<name>A0A9P7GMN9_9AGAR</name>
<evidence type="ECO:0000313" key="5">
    <source>
        <dbReference type="Proteomes" id="UP000717328"/>
    </source>
</evidence>
<dbReference type="InterPro" id="IPR019398">
    <property type="entry name" value="Pre-rRNA_process_TSR2"/>
</dbReference>
<dbReference type="PANTHER" id="PTHR21250">
    <property type="entry name" value="PRE-RRNA-PROCESSING PROTEIN TSR2 HOMOLOG"/>
    <property type="match status" value="1"/>
</dbReference>
<dbReference type="OrthoDB" id="263560at2759"/>
<dbReference type="Proteomes" id="UP000717328">
    <property type="component" value="Unassembled WGS sequence"/>
</dbReference>
<evidence type="ECO:0000256" key="2">
    <source>
        <dbReference type="ARBA" id="ARBA00022552"/>
    </source>
</evidence>
<protein>
    <recommendedName>
        <fullName evidence="6">Pre-rRNA-processing protein TSR2 homolog</fullName>
    </recommendedName>
</protein>
<evidence type="ECO:0000256" key="3">
    <source>
        <dbReference type="SAM" id="MobiDB-lite"/>
    </source>
</evidence>
<dbReference type="Pfam" id="PF10273">
    <property type="entry name" value="WGG"/>
    <property type="match status" value="1"/>
</dbReference>
<reference evidence="4" key="1">
    <citation type="submission" date="2021-02" db="EMBL/GenBank/DDBJ databases">
        <authorList>
            <person name="Nieuwenhuis M."/>
            <person name="Van De Peppel L.J.J."/>
        </authorList>
    </citation>
    <scope>NUCLEOTIDE SEQUENCE</scope>
    <source>
        <strain evidence="4">D49</strain>
    </source>
</reference>
<keyword evidence="5" id="KW-1185">Reference proteome</keyword>
<comment type="similarity">
    <text evidence="1">Belongs to the TSR2 family.</text>
</comment>
<dbReference type="AlphaFoldDB" id="A0A9P7GMN9"/>